<dbReference type="EMBL" id="JAJEQM010000021">
    <property type="protein sequence ID" value="MCC2211616.1"/>
    <property type="molecule type" value="Genomic_DNA"/>
</dbReference>
<keyword evidence="2" id="KW-1185">Reference proteome</keyword>
<dbReference type="RefSeq" id="WP_308457064.1">
    <property type="nucleotide sequence ID" value="NZ_JAJEQM010000021.1"/>
</dbReference>
<name>A0AAE3E164_9FIRM</name>
<reference evidence="1 2" key="1">
    <citation type="submission" date="2021-10" db="EMBL/GenBank/DDBJ databases">
        <title>Anaerobic single-cell dispensing facilitates the cultivation of human gut bacteria.</title>
        <authorList>
            <person name="Afrizal A."/>
        </authorList>
    </citation>
    <scope>NUCLEOTIDE SEQUENCE [LARGE SCALE GENOMIC DNA]</scope>
    <source>
        <strain evidence="1 2">CLA-AA-H232</strain>
    </source>
</reference>
<gene>
    <name evidence="1" type="ORF">LKE05_12580</name>
</gene>
<comment type="caution">
    <text evidence="1">The sequence shown here is derived from an EMBL/GenBank/DDBJ whole genome shotgun (WGS) entry which is preliminary data.</text>
</comment>
<dbReference type="Proteomes" id="UP001198242">
    <property type="component" value="Unassembled WGS sequence"/>
</dbReference>
<protein>
    <submittedName>
        <fullName evidence="1">Gamma-glutamylcyclotransferase</fullName>
    </submittedName>
</protein>
<proteinExistence type="predicted"/>
<sequence length="68" mass="7827">MDNFFTQKNCDRCGKSLKDGRIQSMFNSECICMDCKKKECADSEYKKAQDADIAEIRKGNYNFKGIRG</sequence>
<evidence type="ECO:0000313" key="2">
    <source>
        <dbReference type="Proteomes" id="UP001198242"/>
    </source>
</evidence>
<dbReference type="AlphaFoldDB" id="A0AAE3E164"/>
<evidence type="ECO:0000313" key="1">
    <source>
        <dbReference type="EMBL" id="MCC2211616.1"/>
    </source>
</evidence>
<accession>A0AAE3E164</accession>
<organism evidence="1 2">
    <name type="scientific">Hominilimicola fabiformis</name>
    <dbReference type="NCBI Taxonomy" id="2885356"/>
    <lineage>
        <taxon>Bacteria</taxon>
        <taxon>Bacillati</taxon>
        <taxon>Bacillota</taxon>
        <taxon>Clostridia</taxon>
        <taxon>Eubacteriales</taxon>
        <taxon>Oscillospiraceae</taxon>
        <taxon>Hominilimicola</taxon>
    </lineage>
</organism>